<keyword evidence="1" id="KW-0472">Membrane</keyword>
<dbReference type="KEGG" id="scn:Solca_0565"/>
<feature type="transmembrane region" description="Helical" evidence="1">
    <location>
        <begin position="80"/>
        <end position="98"/>
    </location>
</feature>
<dbReference type="PROSITE" id="PS51257">
    <property type="entry name" value="PROKAR_LIPOPROTEIN"/>
    <property type="match status" value="1"/>
</dbReference>
<evidence type="ECO:0008006" key="4">
    <source>
        <dbReference type="Google" id="ProtNLM"/>
    </source>
</evidence>
<dbReference type="STRING" id="929556.Solca_0565"/>
<accession>H8KP58</accession>
<organism evidence="2 3">
    <name type="scientific">Solitalea canadensis (strain ATCC 29591 / DSM 3403 / JCM 21819 / LMG 8368 / NBRC 15130 / NCIMB 12057 / USAM 9D)</name>
    <name type="common">Flexibacter canadensis</name>
    <dbReference type="NCBI Taxonomy" id="929556"/>
    <lineage>
        <taxon>Bacteria</taxon>
        <taxon>Pseudomonadati</taxon>
        <taxon>Bacteroidota</taxon>
        <taxon>Sphingobacteriia</taxon>
        <taxon>Sphingobacteriales</taxon>
        <taxon>Sphingobacteriaceae</taxon>
        <taxon>Solitalea</taxon>
    </lineage>
</organism>
<keyword evidence="1" id="KW-1133">Transmembrane helix</keyword>
<keyword evidence="3" id="KW-1185">Reference proteome</keyword>
<dbReference type="RefSeq" id="WP_014678923.1">
    <property type="nucleotide sequence ID" value="NC_017770.1"/>
</dbReference>
<sequence length="127" mass="14419">MTKKKTAYALLLRKFMLISFSLFLAVFISCHVRKAIKFELGIPVVLGQTIEKSLSTDNCQINEYSGSVEWELNDQKAPTQLLSGILTVAILFFAILFVDGSRQLFPHQTSPLLNQLPLFLLYRKLLI</sequence>
<protein>
    <recommendedName>
        <fullName evidence="4">Lipoprotein</fullName>
    </recommendedName>
</protein>
<dbReference type="HOGENOM" id="CLU_1969069_0_0_10"/>
<dbReference type="AlphaFoldDB" id="H8KP58"/>
<evidence type="ECO:0000313" key="3">
    <source>
        <dbReference type="Proteomes" id="UP000007590"/>
    </source>
</evidence>
<reference evidence="2" key="1">
    <citation type="submission" date="2012-02" db="EMBL/GenBank/DDBJ databases">
        <title>The complete genome of Solitalea canadensis DSM 3403.</title>
        <authorList>
            <consortium name="US DOE Joint Genome Institute (JGI-PGF)"/>
            <person name="Lucas S."/>
            <person name="Copeland A."/>
            <person name="Lapidus A."/>
            <person name="Glavina del Rio T."/>
            <person name="Dalin E."/>
            <person name="Tice H."/>
            <person name="Bruce D."/>
            <person name="Goodwin L."/>
            <person name="Pitluck S."/>
            <person name="Peters L."/>
            <person name="Ovchinnikova G."/>
            <person name="Lu M."/>
            <person name="Kyrpides N."/>
            <person name="Mavromatis K."/>
            <person name="Ivanova N."/>
            <person name="Brettin T."/>
            <person name="Detter J.C."/>
            <person name="Han C."/>
            <person name="Larimer F."/>
            <person name="Land M."/>
            <person name="Hauser L."/>
            <person name="Markowitz V."/>
            <person name="Cheng J.-F."/>
            <person name="Hugenholtz P."/>
            <person name="Woyke T."/>
            <person name="Wu D."/>
            <person name="Spring S."/>
            <person name="Schroeder M."/>
            <person name="Kopitz M."/>
            <person name="Brambilla E."/>
            <person name="Klenk H.-P."/>
            <person name="Eisen J.A."/>
        </authorList>
    </citation>
    <scope>NUCLEOTIDE SEQUENCE</scope>
    <source>
        <strain evidence="2">DSM 3403</strain>
    </source>
</reference>
<name>H8KP58_SOLCM</name>
<evidence type="ECO:0000313" key="2">
    <source>
        <dbReference type="EMBL" id="AFD05695.1"/>
    </source>
</evidence>
<dbReference type="Proteomes" id="UP000007590">
    <property type="component" value="Chromosome"/>
</dbReference>
<gene>
    <name evidence="2" type="ordered locus">Solca_0565</name>
</gene>
<dbReference type="EMBL" id="CP003349">
    <property type="protein sequence ID" value="AFD05695.1"/>
    <property type="molecule type" value="Genomic_DNA"/>
</dbReference>
<proteinExistence type="predicted"/>
<evidence type="ECO:0000256" key="1">
    <source>
        <dbReference type="SAM" id="Phobius"/>
    </source>
</evidence>
<keyword evidence="1" id="KW-0812">Transmembrane</keyword>